<keyword evidence="1" id="KW-0472">Membrane</keyword>
<evidence type="ECO:0000313" key="2">
    <source>
        <dbReference type="EMBL" id="SDW14044.1"/>
    </source>
</evidence>
<keyword evidence="1" id="KW-1133">Transmembrane helix</keyword>
<keyword evidence="3" id="KW-1185">Reference proteome</keyword>
<name>A0A1H2R5A1_9PSED</name>
<dbReference type="RefSeq" id="WP_090223873.1">
    <property type="nucleotide sequence ID" value="NZ_FNNU01000001.1"/>
</dbReference>
<dbReference type="Pfam" id="PF09980">
    <property type="entry name" value="DUF2214"/>
    <property type="match status" value="1"/>
</dbReference>
<feature type="transmembrane region" description="Helical" evidence="1">
    <location>
        <begin position="6"/>
        <end position="24"/>
    </location>
</feature>
<gene>
    <name evidence="2" type="ORF">SAMN05216287_0228</name>
</gene>
<dbReference type="InterPro" id="IPR018706">
    <property type="entry name" value="DUF2214_membrane"/>
</dbReference>
<dbReference type="Proteomes" id="UP000243778">
    <property type="component" value="Unassembled WGS sequence"/>
</dbReference>
<feature type="transmembrane region" description="Helical" evidence="1">
    <location>
        <begin position="121"/>
        <end position="144"/>
    </location>
</feature>
<dbReference type="EMBL" id="FNNU01000001">
    <property type="protein sequence ID" value="SDW14044.1"/>
    <property type="molecule type" value="Genomic_DNA"/>
</dbReference>
<protein>
    <submittedName>
        <fullName evidence="2">Putative membrane protein</fullName>
    </submittedName>
</protein>
<organism evidence="2 3">
    <name type="scientific">Pseudomonas kuykendallii</name>
    <dbReference type="NCBI Taxonomy" id="1007099"/>
    <lineage>
        <taxon>Bacteria</taxon>
        <taxon>Pseudomonadati</taxon>
        <taxon>Pseudomonadota</taxon>
        <taxon>Gammaproteobacteria</taxon>
        <taxon>Pseudomonadales</taxon>
        <taxon>Pseudomonadaceae</taxon>
        <taxon>Pseudomonas</taxon>
    </lineage>
</organism>
<feature type="transmembrane region" description="Helical" evidence="1">
    <location>
        <begin position="78"/>
        <end position="100"/>
    </location>
</feature>
<evidence type="ECO:0000256" key="1">
    <source>
        <dbReference type="SAM" id="Phobius"/>
    </source>
</evidence>
<feature type="transmembrane region" description="Helical" evidence="1">
    <location>
        <begin position="45"/>
        <end position="66"/>
    </location>
</feature>
<dbReference type="AlphaFoldDB" id="A0A1H2R5A1"/>
<evidence type="ECO:0000313" key="3">
    <source>
        <dbReference type="Proteomes" id="UP000243778"/>
    </source>
</evidence>
<proteinExistence type="predicted"/>
<sequence length="151" mass="16640">MSQAIAAYLHYLSIFVLFSLLSLEHILFKLPMDSARARSLIRTDIAFGITAGVVLLTGLARVIWFGKGWSYYLHNGVFHAKVGLFVLVGLLSIIPTLTFFDWRNALKAGREPQTSEARARLTIGVIRAELALLMAIPLLATLMARGFGYSG</sequence>
<reference evidence="3" key="1">
    <citation type="submission" date="2016-10" db="EMBL/GenBank/DDBJ databases">
        <authorList>
            <person name="Varghese N."/>
            <person name="Submissions S."/>
        </authorList>
    </citation>
    <scope>NUCLEOTIDE SEQUENCE [LARGE SCALE GENOMIC DNA]</scope>
    <source>
        <strain evidence="3">NRRL B-59562</strain>
    </source>
</reference>
<accession>A0A1H2R5A1</accession>
<dbReference type="OrthoDB" id="826511at2"/>
<keyword evidence="1" id="KW-0812">Transmembrane</keyword>